<dbReference type="AlphaFoldDB" id="D8LVK6"/>
<dbReference type="Proteomes" id="UP000008312">
    <property type="component" value="Unassembled WGS sequence"/>
</dbReference>
<dbReference type="RefSeq" id="XP_012893893.1">
    <property type="nucleotide sequence ID" value="XM_013038439.1"/>
</dbReference>
<dbReference type="OrthoDB" id="191492at2759"/>
<organism evidence="1">
    <name type="scientific">Blastocystis hominis</name>
    <dbReference type="NCBI Taxonomy" id="12968"/>
    <lineage>
        <taxon>Eukaryota</taxon>
        <taxon>Sar</taxon>
        <taxon>Stramenopiles</taxon>
        <taxon>Bigyra</taxon>
        <taxon>Opalozoa</taxon>
        <taxon>Opalinata</taxon>
        <taxon>Blastocystidae</taxon>
        <taxon>Blastocystis</taxon>
    </lineage>
</organism>
<accession>D8LVK6</accession>
<evidence type="ECO:0000313" key="2">
    <source>
        <dbReference type="Proteomes" id="UP000008312"/>
    </source>
</evidence>
<sequence length="43" mass="5143">MVALCIPVFMTSKNMERRPLAPFRHIPSQYWCKHAKEDDPRLE</sequence>
<name>D8LVK6_BLAHO</name>
<dbReference type="EMBL" id="FN668638">
    <property type="protein sequence ID" value="CBK19845.2"/>
    <property type="molecule type" value="Genomic_DNA"/>
</dbReference>
<evidence type="ECO:0000313" key="1">
    <source>
        <dbReference type="EMBL" id="CBK19845.2"/>
    </source>
</evidence>
<proteinExistence type="predicted"/>
<dbReference type="InParanoid" id="D8LVK6"/>
<protein>
    <submittedName>
        <fullName evidence="1">Uncharacterized protein</fullName>
    </submittedName>
</protein>
<gene>
    <name evidence="1" type="ORF">GSBLH_T00000257001</name>
</gene>
<dbReference type="GeneID" id="24917573"/>
<reference evidence="1" key="1">
    <citation type="submission" date="2010-02" db="EMBL/GenBank/DDBJ databases">
        <title>Sequencing and annotation of the Blastocystis hominis genome.</title>
        <authorList>
            <person name="Wincker P."/>
        </authorList>
    </citation>
    <scope>NUCLEOTIDE SEQUENCE</scope>
    <source>
        <strain evidence="1">Singapore isolate B</strain>
    </source>
</reference>
<keyword evidence="2" id="KW-1185">Reference proteome</keyword>